<evidence type="ECO:0000256" key="2">
    <source>
        <dbReference type="ARBA" id="ARBA00005991"/>
    </source>
</evidence>
<dbReference type="GO" id="GO:0003729">
    <property type="term" value="F:mRNA binding"/>
    <property type="evidence" value="ECO:0007669"/>
    <property type="project" value="TreeGrafter"/>
</dbReference>
<proteinExistence type="inferred from homology"/>
<evidence type="ECO:0000256" key="3">
    <source>
        <dbReference type="ARBA" id="ARBA00023161"/>
    </source>
</evidence>
<dbReference type="InterPro" id="IPR035979">
    <property type="entry name" value="RBD_domain_sf"/>
</dbReference>
<feature type="domain" description="UPF3" evidence="6">
    <location>
        <begin position="342"/>
        <end position="495"/>
    </location>
</feature>
<dbReference type="GO" id="GO:0005737">
    <property type="term" value="C:cytoplasm"/>
    <property type="evidence" value="ECO:0007669"/>
    <property type="project" value="TreeGrafter"/>
</dbReference>
<keyword evidence="8" id="KW-1185">Reference proteome</keyword>
<comment type="caution">
    <text evidence="7">The sequence shown here is derived from an EMBL/GenBank/DDBJ whole genome shotgun (WGS) entry which is preliminary data.</text>
</comment>
<comment type="similarity">
    <text evidence="2">Belongs to the RENT3 family.</text>
</comment>
<evidence type="ECO:0000313" key="7">
    <source>
        <dbReference type="EMBL" id="KAJ2782751.1"/>
    </source>
</evidence>
<dbReference type="GO" id="GO:0045727">
    <property type="term" value="P:positive regulation of translation"/>
    <property type="evidence" value="ECO:0007669"/>
    <property type="project" value="TreeGrafter"/>
</dbReference>
<dbReference type="Proteomes" id="UP001140172">
    <property type="component" value="Unassembled WGS sequence"/>
</dbReference>
<dbReference type="AlphaFoldDB" id="A0A9W8LJN4"/>
<dbReference type="InterPro" id="IPR012677">
    <property type="entry name" value="Nucleotide-bd_a/b_plait_sf"/>
</dbReference>
<evidence type="ECO:0000313" key="8">
    <source>
        <dbReference type="Proteomes" id="UP001140172"/>
    </source>
</evidence>
<accession>A0A9W8LJN4</accession>
<feature type="region of interest" description="Disordered" evidence="5">
    <location>
        <begin position="501"/>
        <end position="556"/>
    </location>
</feature>
<dbReference type="InterPro" id="IPR005120">
    <property type="entry name" value="UPF3_dom"/>
</dbReference>
<dbReference type="GO" id="GO:0005730">
    <property type="term" value="C:nucleolus"/>
    <property type="evidence" value="ECO:0007669"/>
    <property type="project" value="TreeGrafter"/>
</dbReference>
<dbReference type="OrthoDB" id="18087at2759"/>
<gene>
    <name evidence="7" type="ORF">GGI15_002806</name>
</gene>
<evidence type="ECO:0000256" key="5">
    <source>
        <dbReference type="SAM" id="MobiDB-lite"/>
    </source>
</evidence>
<keyword evidence="4" id="KW-0539">Nucleus</keyword>
<feature type="compositionally biased region" description="Basic and acidic residues" evidence="5">
    <location>
        <begin position="133"/>
        <end position="150"/>
    </location>
</feature>
<dbReference type="Gene3D" id="3.30.70.330">
    <property type="match status" value="1"/>
</dbReference>
<dbReference type="CDD" id="cd12455">
    <property type="entry name" value="RRM_like_Smg4_UPF3"/>
    <property type="match status" value="1"/>
</dbReference>
<dbReference type="EMBL" id="JANBUM010000165">
    <property type="protein sequence ID" value="KAJ2782751.1"/>
    <property type="molecule type" value="Genomic_DNA"/>
</dbReference>
<evidence type="ECO:0000259" key="6">
    <source>
        <dbReference type="Pfam" id="PF03467"/>
    </source>
</evidence>
<dbReference type="GO" id="GO:0000184">
    <property type="term" value="P:nuclear-transcribed mRNA catabolic process, nonsense-mediated decay"/>
    <property type="evidence" value="ECO:0007669"/>
    <property type="project" value="UniProtKB-KW"/>
</dbReference>
<name>A0A9W8LJN4_9FUNG</name>
<dbReference type="PANTHER" id="PTHR13112:SF0">
    <property type="entry name" value="FI21285P1"/>
    <property type="match status" value="1"/>
</dbReference>
<evidence type="ECO:0000256" key="1">
    <source>
        <dbReference type="ARBA" id="ARBA00004123"/>
    </source>
</evidence>
<evidence type="ECO:0000256" key="4">
    <source>
        <dbReference type="ARBA" id="ARBA00023242"/>
    </source>
</evidence>
<feature type="region of interest" description="Disordered" evidence="5">
    <location>
        <begin position="1"/>
        <end position="247"/>
    </location>
</feature>
<feature type="compositionally biased region" description="Basic and acidic residues" evidence="5">
    <location>
        <begin position="210"/>
        <end position="221"/>
    </location>
</feature>
<keyword evidence="3" id="KW-0866">Nonsense-mediated mRNA decay</keyword>
<feature type="compositionally biased region" description="Low complexity" evidence="5">
    <location>
        <begin position="501"/>
        <end position="547"/>
    </location>
</feature>
<feature type="compositionally biased region" description="Polar residues" evidence="5">
    <location>
        <begin position="171"/>
        <end position="188"/>
    </location>
</feature>
<organism evidence="7 8">
    <name type="scientific">Coemansia interrupta</name>
    <dbReference type="NCBI Taxonomy" id="1126814"/>
    <lineage>
        <taxon>Eukaryota</taxon>
        <taxon>Fungi</taxon>
        <taxon>Fungi incertae sedis</taxon>
        <taxon>Zoopagomycota</taxon>
        <taxon>Kickxellomycotina</taxon>
        <taxon>Kickxellomycetes</taxon>
        <taxon>Kickxellales</taxon>
        <taxon>Kickxellaceae</taxon>
        <taxon>Coemansia</taxon>
    </lineage>
</organism>
<feature type="compositionally biased region" description="Low complexity" evidence="5">
    <location>
        <begin position="96"/>
        <end position="107"/>
    </location>
</feature>
<protein>
    <recommendedName>
        <fullName evidence="6">UPF3 domain-containing protein</fullName>
    </recommendedName>
</protein>
<dbReference type="Pfam" id="PF03467">
    <property type="entry name" value="Smg4_UPF3"/>
    <property type="match status" value="1"/>
</dbReference>
<dbReference type="SUPFAM" id="SSF54928">
    <property type="entry name" value="RNA-binding domain, RBD"/>
    <property type="match status" value="1"/>
</dbReference>
<sequence>MDEQKPHPQASKPAVDQDGTAAKPARRRRTRSTVPAQASSTQAPASGSTKPPQQQQQQQQPKKKKPRSQDAPGAQPKGKQKPAPASSAAGRSDQPAAAAATATAAAAGQTESGGTSRRKARGGSSATAPAAAEKGKPKKAERAPKPKPDAKQPAGDTKKNGGKNGSRAASKAQSQVPSRAPSPSTQQGGRADKPRTPKKEKKAGGPKNEPAAREPRSKGAEAGRSVETPAEPADQQAGGQPESFDRTKPMTKVCVRWLPADLPEHVFWKSIEPALPWHDPSVQGTVEQKHVQQAVAQPAAEAKTEGDAEDGVQMPETTVLEMHAPTVAVAVDVYRSPAVDLLDQAPYWRQYVAGKQHRTRGKPDDPSRAYICFATPAEVEHFYQRYHGHVFAKNGAVSRAVVELAPWQQVGRDSGVDVLAGTLAEDAEFLGFLRKCTGGGAEEEEPAAAERRPVEVRISYAAAAKTVAAAGAAVGAAEDGAVRSTPLIEYLRSIKKRPAAGAKAGARAGAKAPAKAAAKVAAKAEAKGAGSASQQQQQQQQKTASASAKRRRRRDR</sequence>
<comment type="subcellular location">
    <subcellularLocation>
        <location evidence="1">Nucleus</location>
    </subcellularLocation>
</comment>
<reference evidence="7" key="1">
    <citation type="submission" date="2022-07" db="EMBL/GenBank/DDBJ databases">
        <title>Phylogenomic reconstructions and comparative analyses of Kickxellomycotina fungi.</title>
        <authorList>
            <person name="Reynolds N.K."/>
            <person name="Stajich J.E."/>
            <person name="Barry K."/>
            <person name="Grigoriev I.V."/>
            <person name="Crous P."/>
            <person name="Smith M.E."/>
        </authorList>
    </citation>
    <scope>NUCLEOTIDE SEQUENCE</scope>
    <source>
        <strain evidence="7">BCRC 34489</strain>
    </source>
</reference>
<dbReference type="InterPro" id="IPR039722">
    <property type="entry name" value="Upf3"/>
</dbReference>
<feature type="compositionally biased region" description="Low complexity" evidence="5">
    <location>
        <begin position="32"/>
        <end position="60"/>
    </location>
</feature>
<dbReference type="PANTHER" id="PTHR13112">
    <property type="entry name" value="UPF3 REGULATOR OF NONSENSE TRANSCRIPTS-LIKE PROTEIN"/>
    <property type="match status" value="1"/>
</dbReference>